<reference evidence="10 11" key="1">
    <citation type="submission" date="2019-07" db="EMBL/GenBank/DDBJ databases">
        <title>Genomic Encyclopedia of Type Strains, Phase I: the one thousand microbial genomes (KMG-I) project.</title>
        <authorList>
            <person name="Kyrpides N."/>
        </authorList>
    </citation>
    <scope>NUCLEOTIDE SEQUENCE [LARGE SCALE GENOMIC DNA]</scope>
    <source>
        <strain evidence="10 11">DSM 13558</strain>
    </source>
</reference>
<dbReference type="GO" id="GO:0032993">
    <property type="term" value="C:protein-DNA complex"/>
    <property type="evidence" value="ECO:0007669"/>
    <property type="project" value="TreeGrafter"/>
</dbReference>
<dbReference type="EMBL" id="VLKH01000001">
    <property type="protein sequence ID" value="TWH83695.1"/>
    <property type="molecule type" value="Genomic_DNA"/>
</dbReference>
<evidence type="ECO:0000256" key="3">
    <source>
        <dbReference type="ARBA" id="ARBA00023015"/>
    </source>
</evidence>
<organism evidence="10 11">
    <name type="scientific">Sedimentibacter saalensis</name>
    <dbReference type="NCBI Taxonomy" id="130788"/>
    <lineage>
        <taxon>Bacteria</taxon>
        <taxon>Bacillati</taxon>
        <taxon>Bacillota</taxon>
        <taxon>Tissierellia</taxon>
        <taxon>Sedimentibacter</taxon>
    </lineage>
</organism>
<dbReference type="InterPro" id="IPR011006">
    <property type="entry name" value="CheY-like_superfamily"/>
</dbReference>
<dbReference type="InterPro" id="IPR001867">
    <property type="entry name" value="OmpR/PhoB-type_DNA-bd"/>
</dbReference>
<dbReference type="InterPro" id="IPR036388">
    <property type="entry name" value="WH-like_DNA-bd_sf"/>
</dbReference>
<feature type="DNA-binding region" description="OmpR/PhoB-type" evidence="7">
    <location>
        <begin position="130"/>
        <end position="226"/>
    </location>
</feature>
<evidence type="ECO:0000256" key="4">
    <source>
        <dbReference type="ARBA" id="ARBA00023125"/>
    </source>
</evidence>
<evidence type="ECO:0000313" key="11">
    <source>
        <dbReference type="Proteomes" id="UP000315343"/>
    </source>
</evidence>
<gene>
    <name evidence="10" type="ORF">LY60_00307</name>
</gene>
<proteinExistence type="predicted"/>
<dbReference type="CDD" id="cd00383">
    <property type="entry name" value="trans_reg_C"/>
    <property type="match status" value="1"/>
</dbReference>
<dbReference type="AlphaFoldDB" id="A0A562JLC5"/>
<dbReference type="OrthoDB" id="9790442at2"/>
<name>A0A562JLC5_9FIRM</name>
<protein>
    <submittedName>
        <fullName evidence="10">Two-component system response regulator VicR</fullName>
    </submittedName>
</protein>
<evidence type="ECO:0000256" key="2">
    <source>
        <dbReference type="ARBA" id="ARBA00023012"/>
    </source>
</evidence>
<keyword evidence="3" id="KW-0805">Transcription regulation</keyword>
<dbReference type="PROSITE" id="PS51755">
    <property type="entry name" value="OMPR_PHOB"/>
    <property type="match status" value="1"/>
</dbReference>
<dbReference type="Gene3D" id="6.10.250.690">
    <property type="match status" value="1"/>
</dbReference>
<feature type="modified residue" description="4-aspartylphosphate" evidence="6">
    <location>
        <position position="52"/>
    </location>
</feature>
<evidence type="ECO:0000259" key="8">
    <source>
        <dbReference type="PROSITE" id="PS50110"/>
    </source>
</evidence>
<evidence type="ECO:0000256" key="5">
    <source>
        <dbReference type="ARBA" id="ARBA00023163"/>
    </source>
</evidence>
<dbReference type="SMART" id="SM00862">
    <property type="entry name" value="Trans_reg_C"/>
    <property type="match status" value="1"/>
</dbReference>
<comment type="caution">
    <text evidence="10">The sequence shown here is derived from an EMBL/GenBank/DDBJ whole genome shotgun (WGS) entry which is preliminary data.</text>
</comment>
<dbReference type="GO" id="GO:0000976">
    <property type="term" value="F:transcription cis-regulatory region binding"/>
    <property type="evidence" value="ECO:0007669"/>
    <property type="project" value="TreeGrafter"/>
</dbReference>
<dbReference type="Proteomes" id="UP000315343">
    <property type="component" value="Unassembled WGS sequence"/>
</dbReference>
<dbReference type="FunFam" id="1.10.10.10:FF:000018">
    <property type="entry name" value="DNA-binding response regulator ResD"/>
    <property type="match status" value="1"/>
</dbReference>
<dbReference type="Pfam" id="PF00072">
    <property type="entry name" value="Response_reg"/>
    <property type="match status" value="1"/>
</dbReference>
<evidence type="ECO:0000256" key="6">
    <source>
        <dbReference type="PROSITE-ProRule" id="PRU00169"/>
    </source>
</evidence>
<dbReference type="GO" id="GO:0006355">
    <property type="term" value="P:regulation of DNA-templated transcription"/>
    <property type="evidence" value="ECO:0007669"/>
    <property type="project" value="InterPro"/>
</dbReference>
<evidence type="ECO:0000259" key="9">
    <source>
        <dbReference type="PROSITE" id="PS51755"/>
    </source>
</evidence>
<feature type="domain" description="Response regulatory" evidence="8">
    <location>
        <begin position="3"/>
        <end position="116"/>
    </location>
</feature>
<keyword evidence="5" id="KW-0804">Transcription</keyword>
<dbReference type="GO" id="GO:0000156">
    <property type="term" value="F:phosphorelay response regulator activity"/>
    <property type="evidence" value="ECO:0007669"/>
    <property type="project" value="TreeGrafter"/>
</dbReference>
<dbReference type="Pfam" id="PF00486">
    <property type="entry name" value="Trans_reg_C"/>
    <property type="match status" value="1"/>
</dbReference>
<evidence type="ECO:0000313" key="10">
    <source>
        <dbReference type="EMBL" id="TWH83695.1"/>
    </source>
</evidence>
<keyword evidence="2" id="KW-0902">Two-component regulatory system</keyword>
<dbReference type="FunFam" id="3.40.50.2300:FF:000001">
    <property type="entry name" value="DNA-binding response regulator PhoB"/>
    <property type="match status" value="1"/>
</dbReference>
<keyword evidence="4 7" id="KW-0238">DNA-binding</keyword>
<dbReference type="SUPFAM" id="SSF52172">
    <property type="entry name" value="CheY-like"/>
    <property type="match status" value="1"/>
</dbReference>
<evidence type="ECO:0000256" key="1">
    <source>
        <dbReference type="ARBA" id="ARBA00022553"/>
    </source>
</evidence>
<sequence>MPKILVVDDERPIAEIIKYNLQKEGFEVQTAYDGEDALKVVHKLNPELVILDIMLPKKNGFEVLKEIRMEYVMPVIMLTAKEEENDKITGLELGADDYITKPFSNKELVARVRANLRRVKLSNVNEEMKSKIINVGNLTIDMNTYEVSKDNQIIDLTNREFDLLKYLFQNSDRVFNREHLLKEVWGYEFGDLRTVDVTVRRLREKIETEEDKYIITKRGTGYYFKSK</sequence>
<dbReference type="SMART" id="SM00448">
    <property type="entry name" value="REC"/>
    <property type="match status" value="1"/>
</dbReference>
<feature type="domain" description="OmpR/PhoB-type" evidence="9">
    <location>
        <begin position="130"/>
        <end position="226"/>
    </location>
</feature>
<dbReference type="RefSeq" id="WP_019227383.1">
    <property type="nucleotide sequence ID" value="NZ_DAMBUX010000009.1"/>
</dbReference>
<dbReference type="PROSITE" id="PS50110">
    <property type="entry name" value="RESPONSE_REGULATORY"/>
    <property type="match status" value="1"/>
</dbReference>
<evidence type="ECO:0000256" key="7">
    <source>
        <dbReference type="PROSITE-ProRule" id="PRU01091"/>
    </source>
</evidence>
<dbReference type="PANTHER" id="PTHR48111">
    <property type="entry name" value="REGULATOR OF RPOS"/>
    <property type="match status" value="1"/>
</dbReference>
<keyword evidence="11" id="KW-1185">Reference proteome</keyword>
<dbReference type="InterPro" id="IPR039420">
    <property type="entry name" value="WalR-like"/>
</dbReference>
<dbReference type="GO" id="GO:0005829">
    <property type="term" value="C:cytosol"/>
    <property type="evidence" value="ECO:0007669"/>
    <property type="project" value="TreeGrafter"/>
</dbReference>
<dbReference type="InterPro" id="IPR001789">
    <property type="entry name" value="Sig_transdc_resp-reg_receiver"/>
</dbReference>
<dbReference type="Gene3D" id="3.40.50.2300">
    <property type="match status" value="1"/>
</dbReference>
<keyword evidence="1 6" id="KW-0597">Phosphoprotein</keyword>
<dbReference type="PANTHER" id="PTHR48111:SF40">
    <property type="entry name" value="PHOSPHATE REGULON TRANSCRIPTIONAL REGULATORY PROTEIN PHOB"/>
    <property type="match status" value="1"/>
</dbReference>
<dbReference type="Gene3D" id="1.10.10.10">
    <property type="entry name" value="Winged helix-like DNA-binding domain superfamily/Winged helix DNA-binding domain"/>
    <property type="match status" value="1"/>
</dbReference>
<accession>A0A562JLC5</accession>